<proteinExistence type="predicted"/>
<dbReference type="EC" id="2.7.8.7" evidence="1"/>
<dbReference type="EMBL" id="AP019303">
    <property type="protein sequence ID" value="BBH07624.1"/>
    <property type="molecule type" value="Genomic_DNA"/>
</dbReference>
<dbReference type="PANTHER" id="PTHR12215:SF15">
    <property type="entry name" value="4'-PHOSPHOPANTETHEINYL TRANSFERASE SUPERFAMILY-RELATED"/>
    <property type="match status" value="1"/>
</dbReference>
<keyword evidence="3" id="KW-0472">Membrane</keyword>
<evidence type="ECO:0000259" key="4">
    <source>
        <dbReference type="Pfam" id="PF01648"/>
    </source>
</evidence>
<evidence type="ECO:0000256" key="1">
    <source>
        <dbReference type="ARBA" id="ARBA00013172"/>
    </source>
</evidence>
<keyword evidence="3" id="KW-0812">Transmembrane</keyword>
<sequence>AQLHILCHKARRAQNPTCKVPNFSTFSVSAFIVGAVGASSLFNKQPHNISKNPRRRAFLRMNIHGLHSNFCAAHSPLLPVQLPSRMESHLWYVLPEEVKSESLLNWYSELLSPSEKDNVLGMRGEELKKRALLARALVRTTISRYTNHRVDPRSLKFKKNNHGKPAVEWQIADDWQPPPLHFNISHTSSLIACGVTVDSPIGIDVEDKQRKLKNHILAFARRYFSSHEVEHLTSISDIEIQRQQFIKLWTLKEAYVKALGKGFSSAPFKTFTIRVRDAAKRGRHLSGDIESEISEISVESLGPMNLTTNWQFSLLELAGSHYAAICMEKRKAVGGNL</sequence>
<organism evidence="6">
    <name type="scientific">Prunus dulcis</name>
    <name type="common">Almond</name>
    <name type="synonym">Amygdalus dulcis</name>
    <dbReference type="NCBI Taxonomy" id="3755"/>
    <lineage>
        <taxon>Eukaryota</taxon>
        <taxon>Viridiplantae</taxon>
        <taxon>Streptophyta</taxon>
        <taxon>Embryophyta</taxon>
        <taxon>Tracheophyta</taxon>
        <taxon>Spermatophyta</taxon>
        <taxon>Magnoliopsida</taxon>
        <taxon>eudicotyledons</taxon>
        <taxon>Gunneridae</taxon>
        <taxon>Pentapetalae</taxon>
        <taxon>rosids</taxon>
        <taxon>fabids</taxon>
        <taxon>Rosales</taxon>
        <taxon>Rosaceae</taxon>
        <taxon>Amygdaloideae</taxon>
        <taxon>Amygdaleae</taxon>
        <taxon>Prunus</taxon>
    </lineage>
</organism>
<dbReference type="FunFam" id="3.90.470.20:FF:000010">
    <property type="entry name" value="L-aminoadipate-semialdehyde dehydrogenase-phosphopantetheinyl transferase"/>
    <property type="match status" value="1"/>
</dbReference>
<dbReference type="GO" id="GO:0000287">
    <property type="term" value="F:magnesium ion binding"/>
    <property type="evidence" value="ECO:0007669"/>
    <property type="project" value="InterPro"/>
</dbReference>
<dbReference type="InterPro" id="IPR008278">
    <property type="entry name" value="4-PPantetheinyl_Trfase_dom"/>
</dbReference>
<evidence type="ECO:0000259" key="5">
    <source>
        <dbReference type="Pfam" id="PF22624"/>
    </source>
</evidence>
<dbReference type="Pfam" id="PF22624">
    <property type="entry name" value="AASDHPPT_N"/>
    <property type="match status" value="1"/>
</dbReference>
<protein>
    <recommendedName>
        <fullName evidence="1">holo-[acyl-carrier-protein] synthase</fullName>
        <ecNumber evidence="1">2.7.8.7</ecNumber>
    </recommendedName>
</protein>
<evidence type="ECO:0000313" key="6">
    <source>
        <dbReference type="EMBL" id="BBH07624.1"/>
    </source>
</evidence>
<dbReference type="GO" id="GO:0005829">
    <property type="term" value="C:cytosol"/>
    <property type="evidence" value="ECO:0007669"/>
    <property type="project" value="TreeGrafter"/>
</dbReference>
<dbReference type="FunFam" id="3.90.470.20:FF:000011">
    <property type="entry name" value="Os08g0243100 protein"/>
    <property type="match status" value="1"/>
</dbReference>
<dbReference type="GO" id="GO:0008897">
    <property type="term" value="F:holo-[acyl-carrier-protein] synthase activity"/>
    <property type="evidence" value="ECO:0007669"/>
    <property type="project" value="UniProtKB-EC"/>
</dbReference>
<accession>A0A4Y1RTC4</accession>
<feature type="domain" description="4'-phosphopantetheinyl transferase" evidence="4">
    <location>
        <begin position="200"/>
        <end position="284"/>
    </location>
</feature>
<dbReference type="InterPro" id="IPR055066">
    <property type="entry name" value="AASDHPPT_N"/>
</dbReference>
<name>A0A4Y1RTC4_PRUDU</name>
<dbReference type="AlphaFoldDB" id="A0A4Y1RTC4"/>
<dbReference type="Gene3D" id="3.90.470.20">
    <property type="entry name" value="4'-phosphopantetheinyl transferase domain"/>
    <property type="match status" value="2"/>
</dbReference>
<evidence type="ECO:0000256" key="3">
    <source>
        <dbReference type="SAM" id="Phobius"/>
    </source>
</evidence>
<keyword evidence="2 6" id="KW-0808">Transferase</keyword>
<feature type="transmembrane region" description="Helical" evidence="3">
    <location>
        <begin position="20"/>
        <end position="42"/>
    </location>
</feature>
<dbReference type="InterPro" id="IPR050559">
    <property type="entry name" value="P-Pant_transferase_sf"/>
</dbReference>
<dbReference type="PANTHER" id="PTHR12215">
    <property type="entry name" value="PHOSPHOPANTETHEINE TRANSFERASE"/>
    <property type="match status" value="1"/>
</dbReference>
<reference evidence="6" key="1">
    <citation type="journal article" date="2019" name="Science">
        <title>Mutation of a bHLH transcription factor allowed almond domestication.</title>
        <authorList>
            <person name="Sanchez-Perez R."/>
            <person name="Pavan S."/>
            <person name="Mazzeo R."/>
            <person name="Moldovan C."/>
            <person name="Aiese Cigliano R."/>
            <person name="Del Cueto J."/>
            <person name="Ricciardi F."/>
            <person name="Lotti C."/>
            <person name="Ricciardi L."/>
            <person name="Dicenta F."/>
            <person name="Lopez-Marques R.L."/>
            <person name="Lindberg Moller B."/>
        </authorList>
    </citation>
    <scope>NUCLEOTIDE SEQUENCE</scope>
</reference>
<feature type="non-terminal residue" evidence="6">
    <location>
        <position position="1"/>
    </location>
</feature>
<feature type="domain" description="4'-phosphopantetheinyl transferase N-terminal" evidence="5">
    <location>
        <begin position="108"/>
        <end position="191"/>
    </location>
</feature>
<dbReference type="InterPro" id="IPR037143">
    <property type="entry name" value="4-PPantetheinyl_Trfase_dom_sf"/>
</dbReference>
<gene>
    <name evidence="6" type="ORF">Prudu_019606</name>
</gene>
<evidence type="ECO:0000256" key="2">
    <source>
        <dbReference type="ARBA" id="ARBA00022679"/>
    </source>
</evidence>
<dbReference type="GO" id="GO:0019878">
    <property type="term" value="P:lysine biosynthetic process via aminoadipic acid"/>
    <property type="evidence" value="ECO:0007669"/>
    <property type="project" value="TreeGrafter"/>
</dbReference>
<keyword evidence="3" id="KW-1133">Transmembrane helix</keyword>
<dbReference type="SUPFAM" id="SSF56214">
    <property type="entry name" value="4'-phosphopantetheinyl transferase"/>
    <property type="match status" value="2"/>
</dbReference>
<dbReference type="Pfam" id="PF01648">
    <property type="entry name" value="ACPS"/>
    <property type="match status" value="1"/>
</dbReference>